<feature type="region of interest" description="Disordered" evidence="1">
    <location>
        <begin position="1282"/>
        <end position="1350"/>
    </location>
</feature>
<organism evidence="2 3">
    <name type="scientific">Chlamydomonas eustigma</name>
    <dbReference type="NCBI Taxonomy" id="1157962"/>
    <lineage>
        <taxon>Eukaryota</taxon>
        <taxon>Viridiplantae</taxon>
        <taxon>Chlorophyta</taxon>
        <taxon>core chlorophytes</taxon>
        <taxon>Chlorophyceae</taxon>
        <taxon>CS clade</taxon>
        <taxon>Chlamydomonadales</taxon>
        <taxon>Chlamydomonadaceae</taxon>
        <taxon>Chlamydomonas</taxon>
    </lineage>
</organism>
<evidence type="ECO:0000313" key="2">
    <source>
        <dbReference type="EMBL" id="GAX85036.1"/>
    </source>
</evidence>
<sequence length="2022" mass="208998">MEVLINDSLFPQKASPEAASKQGTDISKHPQPSPLLAHIPSGPPFRAPYLNNEDENISDSRRNCLKVIPDGQSCSAQPFNPNKSSSSVTAPDNPDHEFPGFSTLKSGPHSSDTCASISPLAMLRDLMPPLQLIPPLASPLVLSANPLSPLQHTSTPFQLSPKPPPLGTLAGLEVTPAGQQVTPPSAAFAAAATSAMKPPSASKAPTPHTCAKATISLTPSPSPLQVVLPPPTGTLASLEVTPQSSPIKTIINNPNTKTLQLNHVTTISSEPQSWAISSEPQSWAISSEPQALAISSEPQASAISSEPQALAISSEPQALAISSEPQALAHIMLLDFHPGHPTTQAKATGHACSIMMKAKQEGHGVDQAATAVFSVDMKSQRRVSTMSSEAAPEYGAKAIMVHPDDNYDVLPEAARRRTAASPKHSPSSVEETMAPVSAVTAAPTAQPSVTAGSGAPAAVFTTPAMNGTASPFRGTIPSIQASPPSFSVTLSGVVHELLSSTPQHLTRAVSSTPAATGTKGLEPSTAAAAAAAAAATGTKGLKSYTAATGTPGLEPSTAAAAGTPCLKFSAAATGTPFLKFSAAAAAAAGSPGLKFSAAATGTPGLKSSSATASFIPHQGPAVESNLLASTPCCSRAGKLNLAAAEAGPTSCFCSPSLSELACLAGAGAAGISSTPFMPQSTAAMVVPKGQQYRGISSAWAASAPGRLAGSRTGSRLYNISHDDMIFLSPTVEDPACTNTAFTSGKSALLNATPSCAPSTQGTTDGTAGANTAITAARSSTYHQGTCTLSEDLGTAVGQLYESRPPSVAPGLMVPSCLAFCGAGGAAALCDFTPGTRRPCTAEAQSVNNLSLKSVVGDGSKSQAVSAASGRKMNDEDYDEPSRVMPFMCDGTPSHVGRHIMGSTADRVVSDSIHLHAIMPALVVEADSAAAETGDDNCAGMRTVVRKQYCNTHRPSTADGPPNVLNTAVRGGSGHARGATLAVLQALQVVPGTAVRVPVTSSLHPPHGPAGYRNSRQLQLGQDAMDGIGNGDSFTPAATASNKARPVAMTATKLSGLSCIIEDDEPLHDEETAQVLGMRESGAEIMSSSSVLPALRQEQGQDSNSHPNQLMMPAILVSTQKVGVGGQNSLSASRTVVPTKPMLYKGSTVVPAGPSNYSCSHLDVISNSMSSPAPPDSVAQSQIPSKHSSLNGVCGCSLNMRGDYSVEEDVADEEDVAVRLHKKPFLEIGGGLKERVGCTTTAGIVIPDSSRPGDADVAHLSSEPYSEDLLNSAEGITGLVSMHHHHHHHSTVRRIGSSADLQLSKGRGEAKSLSAKEEDQQSLHQDGSREVPPAIDQHDTTTQGGVHKATKDAQEVVIPVLNTMLPEDRLVPAARKTCSHQHHLADNHAAVPNNYHTSSSKPPNPVRRCSTKQRRSQNLALHSSSIPAQAVHSSSLPAQAVHSSSLPAQAVHSSSLPAQAVHSSSLPAQAVHSSSLPAQAVHSSSLPAQAVHSSSLPAQGVHSSSLPAQALHSSSLPAQALHISLPIIEKTHESSGATAGHRQLSFVAEEQCDMTSLKTAVHEASGSAVARVKSQKRRASKRTKPTHVSSSTCPLTVLGSEEKSSSRRFKTKAEEAVAAPMAPSSSSALEEAVAAPMAPSSSALEEAVSRSVTSGLRRGSRGKRAPITGAAGGSLLEPLPTTAAVELIIITTEEVPAEVVSVVVEAKPSSHHNRKREPPTGDSSGTTASTIKQLKKRGREERPPIAANSVEACCLLPSTSGHANDRRAARRKEGGEKATAALLVSAHAQPTQRASGITDAKEEGTCTSVRRSRSTTTSDVHVPAAVMEDKQPSRRRAKKEALELVAEAATLHHMEVAASPPERVTLTVRRSRRTATSHASSQQQQHEEAIPACASMHSSLPGGGAAAAVVGEVHSGALLPSSASRKKGHMCVLPSSNDLRGTASEKKEGACGVNKVKRARHNRDSAEKSDVPESPQQHSRSRRLRAMSTVDTAQRKRKIQSEQSVGIIIEEGHVVATRRRVKE</sequence>
<feature type="compositionally biased region" description="Basic residues" evidence="1">
    <location>
        <begin position="1282"/>
        <end position="1291"/>
    </location>
</feature>
<feature type="compositionally biased region" description="Basic and acidic residues" evidence="1">
    <location>
        <begin position="1961"/>
        <end position="1970"/>
    </location>
</feature>
<feature type="compositionally biased region" description="Basic and acidic residues" evidence="1">
    <location>
        <begin position="1305"/>
        <end position="1328"/>
    </location>
</feature>
<proteinExistence type="predicted"/>
<dbReference type="STRING" id="1157962.A0A250XPR5"/>
<feature type="region of interest" description="Disordered" evidence="1">
    <location>
        <begin position="1705"/>
        <end position="1750"/>
    </location>
</feature>
<feature type="region of interest" description="Disordered" evidence="1">
    <location>
        <begin position="1388"/>
        <end position="1434"/>
    </location>
</feature>
<feature type="region of interest" description="Disordered" evidence="1">
    <location>
        <begin position="1785"/>
        <end position="1820"/>
    </location>
</feature>
<feature type="region of interest" description="Disordered" evidence="1">
    <location>
        <begin position="1"/>
        <end position="56"/>
    </location>
</feature>
<feature type="region of interest" description="Disordered" evidence="1">
    <location>
        <begin position="1477"/>
        <end position="1501"/>
    </location>
</feature>
<reference evidence="2 3" key="1">
    <citation type="submission" date="2017-08" db="EMBL/GenBank/DDBJ databases">
        <title>Acidophilic green algal genome provides insights into adaptation to an acidic environment.</title>
        <authorList>
            <person name="Hirooka S."/>
            <person name="Hirose Y."/>
            <person name="Kanesaki Y."/>
            <person name="Higuchi S."/>
            <person name="Fujiwara T."/>
            <person name="Onuma R."/>
            <person name="Era A."/>
            <person name="Ohbayashi R."/>
            <person name="Uzuka A."/>
            <person name="Nozaki H."/>
            <person name="Yoshikawa H."/>
            <person name="Miyagishima S.Y."/>
        </authorList>
    </citation>
    <scope>NUCLEOTIDE SEQUENCE [LARGE SCALE GENOMIC DNA]</scope>
    <source>
        <strain evidence="2 3">NIES-2499</strain>
    </source>
</reference>
<feature type="compositionally biased region" description="Low complexity" evidence="1">
    <location>
        <begin position="1615"/>
        <end position="1624"/>
    </location>
</feature>
<feature type="compositionally biased region" description="Polar residues" evidence="1">
    <location>
        <begin position="1720"/>
        <end position="1731"/>
    </location>
</feature>
<keyword evidence="3" id="KW-1185">Reference proteome</keyword>
<comment type="caution">
    <text evidence="2">The sequence shown here is derived from an EMBL/GenBank/DDBJ whole genome shotgun (WGS) entry which is preliminary data.</text>
</comment>
<accession>A0A250XPR5</accession>
<dbReference type="EMBL" id="BEGY01000146">
    <property type="protein sequence ID" value="GAX85036.1"/>
    <property type="molecule type" value="Genomic_DNA"/>
</dbReference>
<evidence type="ECO:0000313" key="3">
    <source>
        <dbReference type="Proteomes" id="UP000232323"/>
    </source>
</evidence>
<name>A0A250XPR5_9CHLO</name>
<feature type="compositionally biased region" description="Polar residues" evidence="1">
    <location>
        <begin position="103"/>
        <end position="113"/>
    </location>
</feature>
<feature type="region of interest" description="Disordered" evidence="1">
    <location>
        <begin position="1638"/>
        <end position="1675"/>
    </location>
</feature>
<evidence type="ECO:0000256" key="1">
    <source>
        <dbReference type="SAM" id="MobiDB-lite"/>
    </source>
</evidence>
<feature type="region of interest" description="Disordered" evidence="1">
    <location>
        <begin position="1869"/>
        <end position="1888"/>
    </location>
</feature>
<protein>
    <submittedName>
        <fullName evidence="2">Uncharacterized protein</fullName>
    </submittedName>
</protein>
<feature type="compositionally biased region" description="Basic residues" evidence="1">
    <location>
        <begin position="1572"/>
        <end position="1584"/>
    </location>
</feature>
<feature type="compositionally biased region" description="Polar residues" evidence="1">
    <location>
        <begin position="72"/>
        <end position="90"/>
    </location>
</feature>
<feature type="region of interest" description="Disordered" evidence="1">
    <location>
        <begin position="1940"/>
        <end position="1999"/>
    </location>
</feature>
<feature type="compositionally biased region" description="Polar residues" evidence="1">
    <location>
        <begin position="1415"/>
        <end position="1434"/>
    </location>
</feature>
<feature type="region of interest" description="Disordered" evidence="1">
    <location>
        <begin position="1567"/>
        <end position="1624"/>
    </location>
</feature>
<feature type="compositionally biased region" description="Basic and acidic residues" evidence="1">
    <location>
        <begin position="1599"/>
        <end position="1614"/>
    </location>
</feature>
<dbReference type="OrthoDB" id="8949281at2759"/>
<gene>
    <name evidence="2" type="ORF">CEUSTIGMA_g12456.t1</name>
</gene>
<dbReference type="Proteomes" id="UP000232323">
    <property type="component" value="Unassembled WGS sequence"/>
</dbReference>
<feature type="region of interest" description="Disordered" evidence="1">
    <location>
        <begin position="72"/>
        <end position="113"/>
    </location>
</feature>